<dbReference type="OrthoDB" id="2152029at2759"/>
<evidence type="ECO:0000256" key="3">
    <source>
        <dbReference type="PROSITE-ProRule" id="PRU10038"/>
    </source>
</evidence>
<dbReference type="EMBL" id="NAJO01000002">
    <property type="protein sequence ID" value="OQO14137.1"/>
    <property type="molecule type" value="Genomic_DNA"/>
</dbReference>
<dbReference type="InterPro" id="IPR029058">
    <property type="entry name" value="AB_hydrolase_fold"/>
</dbReference>
<dbReference type="PROSITE" id="PS01174">
    <property type="entry name" value="LIPASE_GDXG_SER"/>
    <property type="match status" value="1"/>
</dbReference>
<dbReference type="PANTHER" id="PTHR48081">
    <property type="entry name" value="AB HYDROLASE SUPERFAMILY PROTEIN C4A8.06C"/>
    <property type="match status" value="1"/>
</dbReference>
<dbReference type="AlphaFoldDB" id="A0A1V8TS19"/>
<dbReference type="InterPro" id="IPR033140">
    <property type="entry name" value="Lipase_GDXG_put_SER_AS"/>
</dbReference>
<dbReference type="PANTHER" id="PTHR48081:SF31">
    <property type="entry name" value="STERYL ACETYL HYDROLASE MUG81-RELATED"/>
    <property type="match status" value="1"/>
</dbReference>
<evidence type="ECO:0000259" key="4">
    <source>
        <dbReference type="Pfam" id="PF07859"/>
    </source>
</evidence>
<dbReference type="GO" id="GO:0016787">
    <property type="term" value="F:hydrolase activity"/>
    <property type="evidence" value="ECO:0007669"/>
    <property type="project" value="UniProtKB-KW"/>
</dbReference>
<accession>A0A1V8TS19</accession>
<evidence type="ECO:0000313" key="5">
    <source>
        <dbReference type="EMBL" id="OQO14137.1"/>
    </source>
</evidence>
<dbReference type="InParanoid" id="A0A1V8TS19"/>
<dbReference type="SUPFAM" id="SSF53474">
    <property type="entry name" value="alpha/beta-Hydrolases"/>
    <property type="match status" value="1"/>
</dbReference>
<organism evidence="5 6">
    <name type="scientific">Cryoendolithus antarcticus</name>
    <dbReference type="NCBI Taxonomy" id="1507870"/>
    <lineage>
        <taxon>Eukaryota</taxon>
        <taxon>Fungi</taxon>
        <taxon>Dikarya</taxon>
        <taxon>Ascomycota</taxon>
        <taxon>Pezizomycotina</taxon>
        <taxon>Dothideomycetes</taxon>
        <taxon>Dothideomycetidae</taxon>
        <taxon>Cladosporiales</taxon>
        <taxon>Cladosporiaceae</taxon>
        <taxon>Cryoendolithus</taxon>
    </lineage>
</organism>
<comment type="similarity">
    <text evidence="1">Belongs to the 'GDXG' lipolytic enzyme family.</text>
</comment>
<keyword evidence="2" id="KW-0378">Hydrolase</keyword>
<protein>
    <recommendedName>
        <fullName evidence="4">Alpha/beta hydrolase fold-3 domain-containing protein</fullName>
    </recommendedName>
</protein>
<feature type="active site" evidence="3">
    <location>
        <position position="189"/>
    </location>
</feature>
<proteinExistence type="inferred from homology"/>
<evidence type="ECO:0000256" key="1">
    <source>
        <dbReference type="ARBA" id="ARBA00010515"/>
    </source>
</evidence>
<reference evidence="6" key="1">
    <citation type="submission" date="2017-03" db="EMBL/GenBank/DDBJ databases">
        <title>Genomes of endolithic fungi from Antarctica.</title>
        <authorList>
            <person name="Coleine C."/>
            <person name="Masonjones S."/>
            <person name="Stajich J.E."/>
        </authorList>
    </citation>
    <scope>NUCLEOTIDE SEQUENCE [LARGE SCALE GENOMIC DNA]</scope>
    <source>
        <strain evidence="6">CCFEE 5527</strain>
    </source>
</reference>
<sequence length="356" mass="38054">MAPAEATIGDKLAILPKVFAALGAALTQLALYPIYGDSKDTGAFRWALYGTFRSLLASLTPVQEAVAFPKTVTVYRSIAKAQKFDPVVEKTPGGVEVCWFGSKTADKLVLYFHGGGYAISASDGHIKWLSSLQKDLSAAGKSVAIAVPAYTLSSTAPYPQQLKEAVEVTNWLLNDQGRKSSDIVLSGDSAGGNLTLALISHILHPHPQIPTKISLSSPFAGTALISPWCKFSGDASFVRNFSTDYIANATGDRWGKQFLGGAPHDQYNYPLSADVTWWSGIERVTAGLLVNGGSNEVLIDSIEATAKTLKQAWQGTETLILPGAHEGMIMDVTLGYTGKAEATKAIESWILKQWSS</sequence>
<comment type="caution">
    <text evidence="5">The sequence shown here is derived from an EMBL/GenBank/DDBJ whole genome shotgun (WGS) entry which is preliminary data.</text>
</comment>
<name>A0A1V8TS19_9PEZI</name>
<gene>
    <name evidence="5" type="ORF">B0A48_01013</name>
</gene>
<dbReference type="FunCoup" id="A0A1V8TS19">
    <property type="interactions" value="29"/>
</dbReference>
<dbReference type="Gene3D" id="3.40.50.1820">
    <property type="entry name" value="alpha/beta hydrolase"/>
    <property type="match status" value="1"/>
</dbReference>
<dbReference type="STRING" id="1507870.A0A1V8TS19"/>
<dbReference type="InterPro" id="IPR050300">
    <property type="entry name" value="GDXG_lipolytic_enzyme"/>
</dbReference>
<evidence type="ECO:0000313" key="6">
    <source>
        <dbReference type="Proteomes" id="UP000192596"/>
    </source>
</evidence>
<feature type="domain" description="Alpha/beta hydrolase fold-3" evidence="4">
    <location>
        <begin position="109"/>
        <end position="324"/>
    </location>
</feature>
<dbReference type="InterPro" id="IPR013094">
    <property type="entry name" value="AB_hydrolase_3"/>
</dbReference>
<keyword evidence="6" id="KW-1185">Reference proteome</keyword>
<dbReference type="Pfam" id="PF07859">
    <property type="entry name" value="Abhydrolase_3"/>
    <property type="match status" value="1"/>
</dbReference>
<evidence type="ECO:0000256" key="2">
    <source>
        <dbReference type="ARBA" id="ARBA00022801"/>
    </source>
</evidence>
<dbReference type="Proteomes" id="UP000192596">
    <property type="component" value="Unassembled WGS sequence"/>
</dbReference>